<organism evidence="1">
    <name type="scientific">termite gut metagenome</name>
    <dbReference type="NCBI Taxonomy" id="433724"/>
    <lineage>
        <taxon>unclassified sequences</taxon>
        <taxon>metagenomes</taxon>
        <taxon>organismal metagenomes</taxon>
    </lineage>
</organism>
<gene>
    <name evidence="1" type="ORF">EZS27_031398</name>
</gene>
<name>A0A5J4Q9A3_9ZZZZ</name>
<proteinExistence type="predicted"/>
<protein>
    <submittedName>
        <fullName evidence="1">Uncharacterized protein</fullName>
    </submittedName>
</protein>
<reference evidence="1" key="1">
    <citation type="submission" date="2019-03" db="EMBL/GenBank/DDBJ databases">
        <title>Single cell metagenomics reveals metabolic interactions within the superorganism composed of flagellate Streblomastix strix and complex community of Bacteroidetes bacteria on its surface.</title>
        <authorList>
            <person name="Treitli S.C."/>
            <person name="Kolisko M."/>
            <person name="Husnik F."/>
            <person name="Keeling P."/>
            <person name="Hampl V."/>
        </authorList>
    </citation>
    <scope>NUCLEOTIDE SEQUENCE</scope>
    <source>
        <strain evidence="1">STM</strain>
    </source>
</reference>
<evidence type="ECO:0000313" key="1">
    <source>
        <dbReference type="EMBL" id="KAA6318616.1"/>
    </source>
</evidence>
<accession>A0A5J4Q9A3</accession>
<comment type="caution">
    <text evidence="1">The sequence shown here is derived from an EMBL/GenBank/DDBJ whole genome shotgun (WGS) entry which is preliminary data.</text>
</comment>
<dbReference type="AlphaFoldDB" id="A0A5J4Q9A3"/>
<dbReference type="EMBL" id="SNRY01004134">
    <property type="protein sequence ID" value="KAA6318616.1"/>
    <property type="molecule type" value="Genomic_DNA"/>
</dbReference>
<sequence length="207" mass="24274">MTASTIQQWISSSELLNENTLHELRSALEQYPYCQTLWLLYLKNLYLLRDGSFSSELRKAALYVNDRCALFYLIEGDKYRLWLETVSTDDGADQTLKLIDAFLSQTAEQLPTVLDDLKYTTDYILNKDNNRSELPDAPKLRKQELIDNFIEKSKDKPLTLQPIEETSHYPVEETFLNKEESDEECFTETLAKIYIKQKKIHKSPRNY</sequence>